<dbReference type="PROSITE" id="PS51118">
    <property type="entry name" value="HTH_HXLR"/>
    <property type="match status" value="1"/>
</dbReference>
<dbReference type="InterPro" id="IPR036388">
    <property type="entry name" value="WH-like_DNA-bd_sf"/>
</dbReference>
<evidence type="ECO:0000259" key="4">
    <source>
        <dbReference type="PROSITE" id="PS51118"/>
    </source>
</evidence>
<keyword evidence="3" id="KW-0804">Transcription</keyword>
<feature type="domain" description="HTH hxlR-type" evidence="4">
    <location>
        <begin position="11"/>
        <end position="107"/>
    </location>
</feature>
<dbReference type="AlphaFoldDB" id="A0AAU7VM02"/>
<name>A0AAU7VM02_9FIRM</name>
<dbReference type="EMBL" id="CP158367">
    <property type="protein sequence ID" value="XBX75149.1"/>
    <property type="molecule type" value="Genomic_DNA"/>
</dbReference>
<accession>A0AAU7VM02</accession>
<dbReference type="RefSeq" id="WP_350343894.1">
    <property type="nucleotide sequence ID" value="NZ_CP158367.1"/>
</dbReference>
<evidence type="ECO:0000256" key="2">
    <source>
        <dbReference type="ARBA" id="ARBA00023125"/>
    </source>
</evidence>
<reference evidence="5" key="2">
    <citation type="submission" date="2024-06" db="EMBL/GenBank/DDBJ databases">
        <authorList>
            <person name="Petrova K.O."/>
            <person name="Toshchakov S.V."/>
            <person name="Boltjanskaja Y.V."/>
            <person name="Kevbrin V."/>
        </authorList>
    </citation>
    <scope>NUCLEOTIDE SEQUENCE</scope>
    <source>
        <strain evidence="5">Z-910T</strain>
    </source>
</reference>
<dbReference type="InterPro" id="IPR002577">
    <property type="entry name" value="HTH_HxlR"/>
</dbReference>
<evidence type="ECO:0000313" key="5">
    <source>
        <dbReference type="EMBL" id="XBX75149.1"/>
    </source>
</evidence>
<sequence length="107" mass="12582">MRNEKKLKYSCAIQYTLDLIGGKWKLIILWHLTHKEIMRYGEIKRSLTGITHKMLSQQLKDLEADGFIHRKEYPQIPPKVEYSLTDLGKSLLPVLQSMSNWGNEHMQ</sequence>
<dbReference type="GO" id="GO:0003677">
    <property type="term" value="F:DNA binding"/>
    <property type="evidence" value="ECO:0007669"/>
    <property type="project" value="UniProtKB-KW"/>
</dbReference>
<dbReference type="InterPro" id="IPR036390">
    <property type="entry name" value="WH_DNA-bd_sf"/>
</dbReference>
<evidence type="ECO:0000256" key="3">
    <source>
        <dbReference type="ARBA" id="ARBA00023163"/>
    </source>
</evidence>
<dbReference type="Pfam" id="PF01638">
    <property type="entry name" value="HxlR"/>
    <property type="match status" value="1"/>
</dbReference>
<keyword evidence="1" id="KW-0805">Transcription regulation</keyword>
<evidence type="ECO:0000256" key="1">
    <source>
        <dbReference type="ARBA" id="ARBA00023015"/>
    </source>
</evidence>
<dbReference type="Gene3D" id="1.10.10.10">
    <property type="entry name" value="Winged helix-like DNA-binding domain superfamily/Winged helix DNA-binding domain"/>
    <property type="match status" value="1"/>
</dbReference>
<reference evidence="5" key="1">
    <citation type="journal article" date="2013" name="Extremophiles">
        <title>Proteinivorax tanatarense gen. nov., sp. nov., an anaerobic, haloalkaliphilic, proteolytic bacterium isolated from a decaying algal bloom, and proposal of Proteinivoraceae fam. nov.</title>
        <authorList>
            <person name="Kevbrin V."/>
            <person name="Boltyanskaya Y."/>
            <person name="Zhilina T."/>
            <person name="Kolganova T."/>
            <person name="Lavrentjeva E."/>
            <person name="Kuznetsov B."/>
        </authorList>
    </citation>
    <scope>NUCLEOTIDE SEQUENCE</scope>
    <source>
        <strain evidence="5">Z-910T</strain>
    </source>
</reference>
<keyword evidence="2" id="KW-0238">DNA-binding</keyword>
<organism evidence="5">
    <name type="scientific">Proteinivorax tanatarense</name>
    <dbReference type="NCBI Taxonomy" id="1260629"/>
    <lineage>
        <taxon>Bacteria</taxon>
        <taxon>Bacillati</taxon>
        <taxon>Bacillota</taxon>
        <taxon>Clostridia</taxon>
        <taxon>Eubacteriales</taxon>
        <taxon>Proteinivoracaceae</taxon>
        <taxon>Proteinivorax</taxon>
    </lineage>
</organism>
<dbReference type="PANTHER" id="PTHR33204">
    <property type="entry name" value="TRANSCRIPTIONAL REGULATOR, MARR FAMILY"/>
    <property type="match status" value="1"/>
</dbReference>
<gene>
    <name evidence="5" type="ORF">PRVXT_000255</name>
</gene>
<protein>
    <submittedName>
        <fullName evidence="5">Helix-turn-helix domain-containing protein</fullName>
    </submittedName>
</protein>
<dbReference type="PANTHER" id="PTHR33204:SF29">
    <property type="entry name" value="TRANSCRIPTIONAL REGULATOR"/>
    <property type="match status" value="1"/>
</dbReference>
<dbReference type="SUPFAM" id="SSF46785">
    <property type="entry name" value="Winged helix' DNA-binding domain"/>
    <property type="match status" value="1"/>
</dbReference>
<proteinExistence type="predicted"/>